<gene>
    <name evidence="3" type="ORF">Asi02nite_70620</name>
</gene>
<organism evidence="3 4">
    <name type="scientific">Asanoa siamensis</name>
    <dbReference type="NCBI Taxonomy" id="926357"/>
    <lineage>
        <taxon>Bacteria</taxon>
        <taxon>Bacillati</taxon>
        <taxon>Actinomycetota</taxon>
        <taxon>Actinomycetes</taxon>
        <taxon>Micromonosporales</taxon>
        <taxon>Micromonosporaceae</taxon>
        <taxon>Asanoa</taxon>
    </lineage>
</organism>
<feature type="transmembrane region" description="Helical" evidence="2">
    <location>
        <begin position="246"/>
        <end position="268"/>
    </location>
</feature>
<name>A0ABQ4D1Z1_9ACTN</name>
<dbReference type="Proteomes" id="UP000604117">
    <property type="component" value="Unassembled WGS sequence"/>
</dbReference>
<keyword evidence="4" id="KW-1185">Reference proteome</keyword>
<feature type="region of interest" description="Disordered" evidence="1">
    <location>
        <begin position="178"/>
        <end position="206"/>
    </location>
</feature>
<feature type="transmembrane region" description="Helical" evidence="2">
    <location>
        <begin position="78"/>
        <end position="95"/>
    </location>
</feature>
<evidence type="ECO:0000313" key="4">
    <source>
        <dbReference type="Proteomes" id="UP000604117"/>
    </source>
</evidence>
<keyword evidence="2" id="KW-0812">Transmembrane</keyword>
<evidence type="ECO:0000256" key="2">
    <source>
        <dbReference type="SAM" id="Phobius"/>
    </source>
</evidence>
<feature type="transmembrane region" description="Helical" evidence="2">
    <location>
        <begin position="341"/>
        <end position="358"/>
    </location>
</feature>
<feature type="transmembrane region" description="Helical" evidence="2">
    <location>
        <begin position="216"/>
        <end position="240"/>
    </location>
</feature>
<comment type="caution">
    <text evidence="3">The sequence shown here is derived from an EMBL/GenBank/DDBJ whole genome shotgun (WGS) entry which is preliminary data.</text>
</comment>
<feature type="transmembrane region" description="Helical" evidence="2">
    <location>
        <begin position="156"/>
        <end position="177"/>
    </location>
</feature>
<keyword evidence="2" id="KW-0472">Membrane</keyword>
<evidence type="ECO:0000256" key="1">
    <source>
        <dbReference type="SAM" id="MobiDB-lite"/>
    </source>
</evidence>
<proteinExistence type="predicted"/>
<feature type="transmembrane region" description="Helical" evidence="2">
    <location>
        <begin position="129"/>
        <end position="150"/>
    </location>
</feature>
<dbReference type="RefSeq" id="WP_203718403.1">
    <property type="nucleotide sequence ID" value="NZ_BONE01000094.1"/>
</dbReference>
<dbReference type="Pfam" id="PF19814">
    <property type="entry name" value="DUF6297"/>
    <property type="match status" value="1"/>
</dbReference>
<reference evidence="3 4" key="1">
    <citation type="submission" date="2021-01" db="EMBL/GenBank/DDBJ databases">
        <title>Whole genome shotgun sequence of Asanoa siamensis NBRC 107932.</title>
        <authorList>
            <person name="Komaki H."/>
            <person name="Tamura T."/>
        </authorList>
    </citation>
    <scope>NUCLEOTIDE SEQUENCE [LARGE SCALE GENOMIC DNA]</scope>
    <source>
        <strain evidence="3 4">NBRC 107932</strain>
    </source>
</reference>
<feature type="transmembrane region" description="Helical" evidence="2">
    <location>
        <begin position="36"/>
        <end position="58"/>
    </location>
</feature>
<sequence>MTATVLVPPPGAAPPRAGELKSRLRRARRRHRDRSIGDLLTDLYMFAFLLAIYGWAGVDAASGFLHRQVSAAPADPAVRYWIAVGAGIALGGFVWQGLTAVGPLQVGAAVQSWLASTPLPRRALLAPRFTGLLLAAGGGAALLGATAAAIGRSGGYVWAAVAGLAWGTVFAAGATAAQAGPSAPPRRPATTPNAGQGRGGRAVTPSRAAGRVRWPAGVLAGVGGLVVLAVVLAHGLFGLVPAQPPVAVLPVVAVAGLPFALVLVVLAVRALPRIDRASLSTGARIASAASSAVLLLDPSMLAAVVENQRWRAVGRVRSRRFARGPRWWVLLQADVRRIGRNRAAIGWWAVLVLAVYAVQAALPAVAGAVQVIAAYLAADRFAGGLRGVSRSAGLRRALGGSDAALKLTHLVVPTLVAALWWLATVPAVGTGPAWLPPLLVAGVAATVYRAATRGQMVYGGSVAETPMGAIPVDLIRQVVRGPDLLALLVAIHILIR</sequence>
<feature type="region of interest" description="Disordered" evidence="1">
    <location>
        <begin position="1"/>
        <end position="26"/>
    </location>
</feature>
<evidence type="ECO:0000313" key="3">
    <source>
        <dbReference type="EMBL" id="GIF77544.1"/>
    </source>
</evidence>
<dbReference type="InterPro" id="IPR046264">
    <property type="entry name" value="DUF6297"/>
</dbReference>
<evidence type="ECO:0008006" key="5">
    <source>
        <dbReference type="Google" id="ProtNLM"/>
    </source>
</evidence>
<dbReference type="EMBL" id="BONE01000094">
    <property type="protein sequence ID" value="GIF77544.1"/>
    <property type="molecule type" value="Genomic_DNA"/>
</dbReference>
<keyword evidence="2" id="KW-1133">Transmembrane helix</keyword>
<protein>
    <recommendedName>
        <fullName evidence="5">ABC-2 type transport system permease protein</fullName>
    </recommendedName>
</protein>
<accession>A0ABQ4D1Z1</accession>